<gene>
    <name evidence="5" type="ORF">ACFQS8_02080</name>
</gene>
<evidence type="ECO:0000313" key="5">
    <source>
        <dbReference type="EMBL" id="MFC7290391.1"/>
    </source>
</evidence>
<dbReference type="PANTHER" id="PTHR43428:SF1">
    <property type="entry name" value="ARSENATE REDUCTASE"/>
    <property type="match status" value="1"/>
</dbReference>
<dbReference type="SUPFAM" id="SSF52788">
    <property type="entry name" value="Phosphotyrosine protein phosphatases I"/>
    <property type="match status" value="1"/>
</dbReference>
<comment type="similarity">
    <text evidence="1">Belongs to the low molecular weight phosphotyrosine protein phosphatase family.</text>
</comment>
<evidence type="ECO:0000259" key="4">
    <source>
        <dbReference type="SMART" id="SM00226"/>
    </source>
</evidence>
<proteinExistence type="inferred from homology"/>
<reference evidence="6" key="1">
    <citation type="journal article" date="2019" name="Int. J. Syst. Evol. Microbiol.">
        <title>The Global Catalogue of Microorganisms (GCM) 10K type strain sequencing project: providing services to taxonomists for standard genome sequencing and annotation.</title>
        <authorList>
            <consortium name="The Broad Institute Genomics Platform"/>
            <consortium name="The Broad Institute Genome Sequencing Center for Infectious Disease"/>
            <person name="Wu L."/>
            <person name="Ma J."/>
        </authorList>
    </citation>
    <scope>NUCLEOTIDE SEQUENCE [LARGE SCALE GENOMIC DNA]</scope>
    <source>
        <strain evidence="6">CCUG 51308</strain>
    </source>
</reference>
<dbReference type="EMBL" id="JBHTBR010000002">
    <property type="protein sequence ID" value="MFC7290391.1"/>
    <property type="molecule type" value="Genomic_DNA"/>
</dbReference>
<dbReference type="InterPro" id="IPR017867">
    <property type="entry name" value="Tyr_phospatase_low_mol_wt"/>
</dbReference>
<dbReference type="Proteomes" id="UP001596492">
    <property type="component" value="Unassembled WGS sequence"/>
</dbReference>
<organism evidence="5 6">
    <name type="scientific">Hirschia litorea</name>
    <dbReference type="NCBI Taxonomy" id="1199156"/>
    <lineage>
        <taxon>Bacteria</taxon>
        <taxon>Pseudomonadati</taxon>
        <taxon>Pseudomonadota</taxon>
        <taxon>Alphaproteobacteria</taxon>
        <taxon>Hyphomonadales</taxon>
        <taxon>Hyphomonadaceae</taxon>
        <taxon>Hirschia</taxon>
    </lineage>
</organism>
<evidence type="ECO:0000256" key="3">
    <source>
        <dbReference type="ARBA" id="ARBA00022849"/>
    </source>
</evidence>
<protein>
    <submittedName>
        <fullName evidence="5">Low molecular weight phosphatase family protein</fullName>
    </submittedName>
</protein>
<dbReference type="Gene3D" id="3.40.50.2300">
    <property type="match status" value="1"/>
</dbReference>
<dbReference type="InterPro" id="IPR023485">
    <property type="entry name" value="Ptyr_pPase"/>
</dbReference>
<keyword evidence="3" id="KW-0059">Arsenical resistance</keyword>
<dbReference type="Pfam" id="PF01451">
    <property type="entry name" value="LMWPc"/>
    <property type="match status" value="1"/>
</dbReference>
<feature type="domain" description="Phosphotyrosine protein phosphatase I" evidence="4">
    <location>
        <begin position="8"/>
        <end position="144"/>
    </location>
</feature>
<keyword evidence="6" id="KW-1185">Reference proteome</keyword>
<accession>A0ABW2IH10</accession>
<evidence type="ECO:0000256" key="1">
    <source>
        <dbReference type="ARBA" id="ARBA00011063"/>
    </source>
</evidence>
<keyword evidence="2" id="KW-0378">Hydrolase</keyword>
<dbReference type="InterPro" id="IPR036196">
    <property type="entry name" value="Ptyr_pPase_sf"/>
</dbReference>
<dbReference type="RefSeq" id="WP_382165245.1">
    <property type="nucleotide sequence ID" value="NZ_JBHTBR010000002.1"/>
</dbReference>
<name>A0ABW2IH10_9PROT</name>
<dbReference type="PRINTS" id="PR00719">
    <property type="entry name" value="LMWPTPASE"/>
</dbReference>
<dbReference type="PANTHER" id="PTHR43428">
    <property type="entry name" value="ARSENATE REDUCTASE"/>
    <property type="match status" value="1"/>
</dbReference>
<evidence type="ECO:0000313" key="6">
    <source>
        <dbReference type="Proteomes" id="UP001596492"/>
    </source>
</evidence>
<sequence length="148" mass="16794">MSEDADIQSVLFVCSYNVVRSPMAELLLKSKSRSKLFIRSAGVYEGGESDVFAIAVMQEKGLDLEPHIPCSLRDLNDGSFDLVVALTDEAFKYVTEQYRTESVDIEFWPTYDATSTMGSRDTKMGAYREVRDQLDAKIKDRFAKWVQI</sequence>
<dbReference type="SMART" id="SM00226">
    <property type="entry name" value="LMWPc"/>
    <property type="match status" value="1"/>
</dbReference>
<comment type="caution">
    <text evidence="5">The sequence shown here is derived from an EMBL/GenBank/DDBJ whole genome shotgun (WGS) entry which is preliminary data.</text>
</comment>
<evidence type="ECO:0000256" key="2">
    <source>
        <dbReference type="ARBA" id="ARBA00022801"/>
    </source>
</evidence>